<sequence length="242" mass="27418">MYSDPGHGSYQVGDRVWAKAPMSRCTTRFNMGRVTKMISTEYRATLRICSRATVSARPRKIPMKHLRAEQKVCCLTRKVQSASIHPKRTDAHYKQNTPQTIHPKREQIPLLAFKPKEKYVKKSGSSHINPSITSRPSHQKNPRERREVPIDTSLSLSLSLSLYLSISFLFLSLFLSLSLSLSIYLSIYLFSLSLSLSLSIYLSISFLFLSLSLYLSIYLSLFSFSLSLSLSLSLSTLVITNN</sequence>
<keyword evidence="4" id="KW-1185">Reference proteome</keyword>
<evidence type="ECO:0000256" key="1">
    <source>
        <dbReference type="SAM" id="MobiDB-lite"/>
    </source>
</evidence>
<accession>A0A812ATQ8</accession>
<reference evidence="3" key="1">
    <citation type="submission" date="2021-01" db="EMBL/GenBank/DDBJ databases">
        <authorList>
            <person name="Li R."/>
            <person name="Bekaert M."/>
        </authorList>
    </citation>
    <scope>NUCLEOTIDE SEQUENCE</scope>
    <source>
        <strain evidence="3">Farmed</strain>
    </source>
</reference>
<feature type="transmembrane region" description="Helical" evidence="2">
    <location>
        <begin position="154"/>
        <end position="175"/>
    </location>
</feature>
<keyword evidence="2" id="KW-0472">Membrane</keyword>
<proteinExistence type="predicted"/>
<organism evidence="3 4">
    <name type="scientific">Acanthosepion pharaonis</name>
    <name type="common">Pharaoh cuttlefish</name>
    <name type="synonym">Sepia pharaonis</name>
    <dbReference type="NCBI Taxonomy" id="158019"/>
    <lineage>
        <taxon>Eukaryota</taxon>
        <taxon>Metazoa</taxon>
        <taxon>Spiralia</taxon>
        <taxon>Lophotrochozoa</taxon>
        <taxon>Mollusca</taxon>
        <taxon>Cephalopoda</taxon>
        <taxon>Coleoidea</taxon>
        <taxon>Decapodiformes</taxon>
        <taxon>Sepiida</taxon>
        <taxon>Sepiina</taxon>
        <taxon>Sepiidae</taxon>
        <taxon>Acanthosepion</taxon>
    </lineage>
</organism>
<evidence type="ECO:0000313" key="3">
    <source>
        <dbReference type="EMBL" id="CAE1156683.1"/>
    </source>
</evidence>
<name>A0A812ATQ8_ACAPH</name>
<gene>
    <name evidence="3" type="ORF">SPHA_4872</name>
</gene>
<feature type="transmembrane region" description="Helical" evidence="2">
    <location>
        <begin position="187"/>
        <end position="209"/>
    </location>
</feature>
<feature type="compositionally biased region" description="Polar residues" evidence="1">
    <location>
        <begin position="123"/>
        <end position="136"/>
    </location>
</feature>
<keyword evidence="2" id="KW-1133">Transmembrane helix</keyword>
<keyword evidence="2" id="KW-0812">Transmembrane</keyword>
<evidence type="ECO:0000313" key="4">
    <source>
        <dbReference type="Proteomes" id="UP000597762"/>
    </source>
</evidence>
<comment type="caution">
    <text evidence="3">The sequence shown here is derived from an EMBL/GenBank/DDBJ whole genome shotgun (WGS) entry which is preliminary data.</text>
</comment>
<dbReference type="AlphaFoldDB" id="A0A812ATQ8"/>
<dbReference type="Proteomes" id="UP000597762">
    <property type="component" value="Unassembled WGS sequence"/>
</dbReference>
<feature type="transmembrane region" description="Helical" evidence="2">
    <location>
        <begin position="215"/>
        <end position="239"/>
    </location>
</feature>
<dbReference type="EMBL" id="CAHIKZ030000159">
    <property type="protein sequence ID" value="CAE1156683.1"/>
    <property type="molecule type" value="Genomic_DNA"/>
</dbReference>
<evidence type="ECO:0000256" key="2">
    <source>
        <dbReference type="SAM" id="Phobius"/>
    </source>
</evidence>
<protein>
    <submittedName>
        <fullName evidence="3">Uncharacterized protein</fullName>
    </submittedName>
</protein>
<feature type="region of interest" description="Disordered" evidence="1">
    <location>
        <begin position="122"/>
        <end position="146"/>
    </location>
</feature>